<name>A0A8X6KS37_TRICU</name>
<accession>A0A8X6KS37</accession>
<dbReference type="Proteomes" id="UP000887116">
    <property type="component" value="Unassembled WGS sequence"/>
</dbReference>
<keyword evidence="2" id="KW-1185">Reference proteome</keyword>
<evidence type="ECO:0000313" key="2">
    <source>
        <dbReference type="Proteomes" id="UP000887116"/>
    </source>
</evidence>
<sequence>MFIDLWYMFHKELVIILPSGSRQECISIGDYMNVIMSSPLTNLVLQSILIVGAFSIGRNIKFQKVLYSCKGVLCWLTVISESMVSTTSILIEMRLVRLSDMEMILLGIYGPLRQHDWRSFPSIG</sequence>
<dbReference type="AlphaFoldDB" id="A0A8X6KS37"/>
<organism evidence="1 2">
    <name type="scientific">Trichonephila clavata</name>
    <name type="common">Joro spider</name>
    <name type="synonym">Nephila clavata</name>
    <dbReference type="NCBI Taxonomy" id="2740835"/>
    <lineage>
        <taxon>Eukaryota</taxon>
        <taxon>Metazoa</taxon>
        <taxon>Ecdysozoa</taxon>
        <taxon>Arthropoda</taxon>
        <taxon>Chelicerata</taxon>
        <taxon>Arachnida</taxon>
        <taxon>Araneae</taxon>
        <taxon>Araneomorphae</taxon>
        <taxon>Entelegynae</taxon>
        <taxon>Araneoidea</taxon>
        <taxon>Nephilidae</taxon>
        <taxon>Trichonephila</taxon>
    </lineage>
</organism>
<gene>
    <name evidence="1" type="ORF">TNCT_334451</name>
</gene>
<reference evidence="1" key="1">
    <citation type="submission" date="2020-07" db="EMBL/GenBank/DDBJ databases">
        <title>Multicomponent nature underlies the extraordinary mechanical properties of spider dragline silk.</title>
        <authorList>
            <person name="Kono N."/>
            <person name="Nakamura H."/>
            <person name="Mori M."/>
            <person name="Yoshida Y."/>
            <person name="Ohtoshi R."/>
            <person name="Malay A.D."/>
            <person name="Moran D.A.P."/>
            <person name="Tomita M."/>
            <person name="Numata K."/>
            <person name="Arakawa K."/>
        </authorList>
    </citation>
    <scope>NUCLEOTIDE SEQUENCE</scope>
</reference>
<dbReference type="EMBL" id="BMAO01002749">
    <property type="protein sequence ID" value="GFQ83014.1"/>
    <property type="molecule type" value="Genomic_DNA"/>
</dbReference>
<proteinExistence type="predicted"/>
<evidence type="ECO:0000313" key="1">
    <source>
        <dbReference type="EMBL" id="GFQ83014.1"/>
    </source>
</evidence>
<comment type="caution">
    <text evidence="1">The sequence shown here is derived from an EMBL/GenBank/DDBJ whole genome shotgun (WGS) entry which is preliminary data.</text>
</comment>
<protein>
    <submittedName>
        <fullName evidence="1">Uncharacterized protein</fullName>
    </submittedName>
</protein>